<evidence type="ECO:0000256" key="6">
    <source>
        <dbReference type="HAMAP-Rule" id="MF_01677"/>
    </source>
</evidence>
<dbReference type="GO" id="GO:0046570">
    <property type="term" value="F:methylthioribulose 1-phosphate dehydratase activity"/>
    <property type="evidence" value="ECO:0007669"/>
    <property type="project" value="UniProtKB-UniRule"/>
</dbReference>
<keyword evidence="5 6" id="KW-0456">Lyase</keyword>
<comment type="similarity">
    <text evidence="6">Belongs to the aldolase class II family. MtnB subfamily.</text>
</comment>
<dbReference type="GO" id="GO:0005737">
    <property type="term" value="C:cytoplasm"/>
    <property type="evidence" value="ECO:0007669"/>
    <property type="project" value="UniProtKB-UniRule"/>
</dbReference>
<dbReference type="PANTHER" id="PTHR10640:SF7">
    <property type="entry name" value="METHYLTHIORIBULOSE-1-PHOSPHATE DEHYDRATASE"/>
    <property type="match status" value="1"/>
</dbReference>
<dbReference type="InterPro" id="IPR017714">
    <property type="entry name" value="MethylthioRu-1-P_deHdtase_MtnB"/>
</dbReference>
<dbReference type="EMBL" id="JAZHOG010000001">
    <property type="protein sequence ID" value="MEJ8566304.1"/>
    <property type="molecule type" value="Genomic_DNA"/>
</dbReference>
<dbReference type="Proteomes" id="UP001359886">
    <property type="component" value="Unassembled WGS sequence"/>
</dbReference>
<dbReference type="HAMAP" id="MF_01677">
    <property type="entry name" value="Salvage_MtnB"/>
    <property type="match status" value="1"/>
</dbReference>
<evidence type="ECO:0000313" key="9">
    <source>
        <dbReference type="Proteomes" id="UP001359886"/>
    </source>
</evidence>
<accession>A0AAW9RAU9</accession>
<comment type="function">
    <text evidence="6">Catalyzes the dehydration of methylthioribulose-1-phosphate (MTRu-1-P) into 2,3-diketo-5-methylthiopentyl-1-phosphate (DK-MTP-1-P).</text>
</comment>
<gene>
    <name evidence="6" type="primary">mtnB</name>
    <name evidence="8" type="ORF">V3330_01595</name>
</gene>
<evidence type="ECO:0000256" key="2">
    <source>
        <dbReference type="ARBA" id="ARBA00022723"/>
    </source>
</evidence>
<dbReference type="PANTHER" id="PTHR10640">
    <property type="entry name" value="METHYLTHIORIBULOSE-1-PHOSPHATE DEHYDRATASE"/>
    <property type="match status" value="1"/>
</dbReference>
<feature type="binding site" evidence="6">
    <location>
        <position position="99"/>
    </location>
    <ligand>
        <name>Zn(2+)</name>
        <dbReference type="ChEBI" id="CHEBI:29105"/>
    </ligand>
</feature>
<evidence type="ECO:0000256" key="5">
    <source>
        <dbReference type="ARBA" id="ARBA00023239"/>
    </source>
</evidence>
<dbReference type="NCBIfam" id="NF006672">
    <property type="entry name" value="PRK09220.1"/>
    <property type="match status" value="1"/>
</dbReference>
<reference evidence="8 9" key="1">
    <citation type="submission" date="2024-02" db="EMBL/GenBank/DDBJ databases">
        <title>A novel Wenzhouxiangellaceae bacterium, isolated from coastal sediments.</title>
        <authorList>
            <person name="Du Z.-J."/>
            <person name="Ye Y.-Q."/>
            <person name="Zhang X.-Y."/>
        </authorList>
    </citation>
    <scope>NUCLEOTIDE SEQUENCE [LARGE SCALE GENOMIC DNA]</scope>
    <source>
        <strain evidence="8 9">CH-27</strain>
    </source>
</reference>
<dbReference type="GO" id="GO:0005996">
    <property type="term" value="P:monosaccharide metabolic process"/>
    <property type="evidence" value="ECO:0007669"/>
    <property type="project" value="UniProtKB-ARBA"/>
</dbReference>
<dbReference type="SUPFAM" id="SSF53639">
    <property type="entry name" value="AraD/HMP-PK domain-like"/>
    <property type="match status" value="1"/>
</dbReference>
<evidence type="ECO:0000313" key="8">
    <source>
        <dbReference type="EMBL" id="MEJ8566304.1"/>
    </source>
</evidence>
<comment type="pathway">
    <text evidence="6">Amino-acid biosynthesis; L-methionine biosynthesis via salvage pathway; L-methionine from S-methyl-5-thio-alpha-D-ribose 1-phosphate: step 2/6.</text>
</comment>
<keyword evidence="4 6" id="KW-0486">Methionine biosynthesis</keyword>
<comment type="catalytic activity">
    <reaction evidence="6">
        <text>5-(methylsulfanyl)-D-ribulose 1-phosphate = 5-methylsulfanyl-2,3-dioxopentyl phosphate + H2O</text>
        <dbReference type="Rhea" id="RHEA:15549"/>
        <dbReference type="ChEBI" id="CHEBI:15377"/>
        <dbReference type="ChEBI" id="CHEBI:58548"/>
        <dbReference type="ChEBI" id="CHEBI:58828"/>
        <dbReference type="EC" id="4.2.1.109"/>
    </reaction>
</comment>
<dbReference type="EC" id="4.2.1.109" evidence="6"/>
<feature type="domain" description="Class II aldolase/adducin N-terminal" evidence="7">
    <location>
        <begin position="12"/>
        <end position="198"/>
    </location>
</feature>
<dbReference type="GO" id="GO:0019509">
    <property type="term" value="P:L-methionine salvage from methylthioadenosine"/>
    <property type="evidence" value="ECO:0007669"/>
    <property type="project" value="UniProtKB-UniRule"/>
</dbReference>
<comment type="caution">
    <text evidence="8">The sequence shown here is derived from an EMBL/GenBank/DDBJ whole genome shotgun (WGS) entry which is preliminary data.</text>
</comment>
<dbReference type="RefSeq" id="WP_354693627.1">
    <property type="nucleotide sequence ID" value="NZ_JAZHOG010000001.1"/>
</dbReference>
<keyword evidence="9" id="KW-1185">Reference proteome</keyword>
<feature type="binding site" evidence="6">
    <location>
        <position position="97"/>
    </location>
    <ligand>
        <name>Zn(2+)</name>
        <dbReference type="ChEBI" id="CHEBI:29105"/>
    </ligand>
</feature>
<evidence type="ECO:0000256" key="1">
    <source>
        <dbReference type="ARBA" id="ARBA00022605"/>
    </source>
</evidence>
<keyword evidence="2 6" id="KW-0479">Metal-binding</keyword>
<comment type="cofactor">
    <cofactor evidence="6">
        <name>Zn(2+)</name>
        <dbReference type="ChEBI" id="CHEBI:29105"/>
    </cofactor>
    <text evidence="6">Binds 1 zinc ion per subunit.</text>
</comment>
<organism evidence="8 9">
    <name type="scientific">Elongatibacter sediminis</name>
    <dbReference type="NCBI Taxonomy" id="3119006"/>
    <lineage>
        <taxon>Bacteria</taxon>
        <taxon>Pseudomonadati</taxon>
        <taxon>Pseudomonadota</taxon>
        <taxon>Gammaproteobacteria</taxon>
        <taxon>Chromatiales</taxon>
        <taxon>Wenzhouxiangellaceae</taxon>
        <taxon>Elongatibacter</taxon>
    </lineage>
</organism>
<name>A0AAW9RAU9_9GAMM</name>
<keyword evidence="3 6" id="KW-0862">Zinc</keyword>
<dbReference type="NCBIfam" id="TIGR03328">
    <property type="entry name" value="salvage_mtnB"/>
    <property type="match status" value="1"/>
</dbReference>
<protein>
    <recommendedName>
        <fullName evidence="6">Methylthioribulose-1-phosphate dehydratase</fullName>
        <shortName evidence="6">MTRu-1-P dehydratase</shortName>
        <ecNumber evidence="6">4.2.1.109</ecNumber>
    </recommendedName>
</protein>
<dbReference type="SMART" id="SM01007">
    <property type="entry name" value="Aldolase_II"/>
    <property type="match status" value="1"/>
</dbReference>
<keyword evidence="1 6" id="KW-0028">Amino-acid biosynthesis</keyword>
<dbReference type="InterPro" id="IPR036409">
    <property type="entry name" value="Aldolase_II/adducin_N_sf"/>
</dbReference>
<dbReference type="InterPro" id="IPR001303">
    <property type="entry name" value="Aldolase_II/adducin_N"/>
</dbReference>
<evidence type="ECO:0000259" key="7">
    <source>
        <dbReference type="SMART" id="SM01007"/>
    </source>
</evidence>
<sequence>MNHSDDFAQRSAELIGAGRYMHDRGWVPATSGNFSARLRSGEIAITVSGRHKGRLEPNDIMRVDLAGTSLDGSRPSAETLLHTSLYQRFGETGSVLHAHSPGSILASRVFPGGLELSDHELLKALPGITTHETRVRIPVFANDQDMNRLTARVSDYLDRQPDCPGYVIAGHGFYTWGATVDDALRHAEALEFLFDIEVRLHSRTQGDLQP</sequence>
<dbReference type="GO" id="GO:0008270">
    <property type="term" value="F:zinc ion binding"/>
    <property type="evidence" value="ECO:0007669"/>
    <property type="project" value="UniProtKB-UniRule"/>
</dbReference>
<evidence type="ECO:0000256" key="4">
    <source>
        <dbReference type="ARBA" id="ARBA00023167"/>
    </source>
</evidence>
<dbReference type="Gene3D" id="3.40.225.10">
    <property type="entry name" value="Class II aldolase/adducin N-terminal domain"/>
    <property type="match status" value="1"/>
</dbReference>
<dbReference type="AlphaFoldDB" id="A0AAW9RAU9"/>
<evidence type="ECO:0000256" key="3">
    <source>
        <dbReference type="ARBA" id="ARBA00022833"/>
    </source>
</evidence>
<dbReference type="Pfam" id="PF00596">
    <property type="entry name" value="Aldolase_II"/>
    <property type="match status" value="1"/>
</dbReference>
<proteinExistence type="inferred from homology"/>